<feature type="transmembrane region" description="Helical" evidence="1">
    <location>
        <begin position="149"/>
        <end position="169"/>
    </location>
</feature>
<keyword evidence="1" id="KW-0812">Transmembrane</keyword>
<feature type="transmembrane region" description="Helical" evidence="1">
    <location>
        <begin position="78"/>
        <end position="109"/>
    </location>
</feature>
<reference evidence="3" key="1">
    <citation type="submission" date="2015-12" db="EMBL/GenBank/DDBJ databases">
        <authorList>
            <person name="Lauer A."/>
            <person name="Humrighouse B."/>
            <person name="Loparev V."/>
            <person name="Shewmaker P.L."/>
            <person name="Whitney A.M."/>
            <person name="McLaughlin R.W."/>
        </authorList>
    </citation>
    <scope>NUCLEOTIDE SEQUENCE [LARGE SCALE GENOMIC DNA]</scope>
    <source>
        <strain evidence="3">LMG 26678</strain>
    </source>
</reference>
<keyword evidence="1" id="KW-1133">Transmembrane helix</keyword>
<accession>A0A0U2VHL9</accession>
<name>A0A0U2VHL9_9ENTE</name>
<dbReference type="EMBL" id="CP013655">
    <property type="protein sequence ID" value="ALS36987.1"/>
    <property type="molecule type" value="Genomic_DNA"/>
</dbReference>
<protein>
    <recommendedName>
        <fullName evidence="4">DUF1700 domain-containing protein</fullName>
    </recommendedName>
</protein>
<keyword evidence="1" id="KW-0472">Membrane</keyword>
<organism evidence="2 3">
    <name type="scientific">Enterococcus rotai</name>
    <dbReference type="NCBI Taxonomy" id="118060"/>
    <lineage>
        <taxon>Bacteria</taxon>
        <taxon>Bacillati</taxon>
        <taxon>Bacillota</taxon>
        <taxon>Bacilli</taxon>
        <taxon>Lactobacillales</taxon>
        <taxon>Enterococcaceae</taxon>
        <taxon>Enterococcus</taxon>
    </lineage>
</organism>
<dbReference type="Pfam" id="PF22564">
    <property type="entry name" value="HAAS"/>
    <property type="match status" value="1"/>
</dbReference>
<dbReference type="AlphaFoldDB" id="A0A0U2VHL9"/>
<dbReference type="RefSeq" id="WP_208930191.1">
    <property type="nucleotide sequence ID" value="NZ_CP013655.1"/>
</dbReference>
<sequence>MNKQEFLYQLEEGLIRLEESEKNQFILYYDELIEDYLEDGASEAEAVSKLGKPSRIASKILEEAFEERSFQKKKRSPLMVVLLIIGFPLWGSILLTAILLILSAYIIIWCLPFTTGMFAVLGLGASIFSVCASFFAIQDGVYIAVTQMGISIFVLGLALLSGLATLNLANHFIKASKRFSGKIVGLFEGRGLSL</sequence>
<evidence type="ECO:0000313" key="3">
    <source>
        <dbReference type="Proteomes" id="UP000067523"/>
    </source>
</evidence>
<keyword evidence="3" id="KW-1185">Reference proteome</keyword>
<evidence type="ECO:0000313" key="2">
    <source>
        <dbReference type="EMBL" id="ALS36987.1"/>
    </source>
</evidence>
<feature type="transmembrane region" description="Helical" evidence="1">
    <location>
        <begin position="115"/>
        <end position="137"/>
    </location>
</feature>
<proteinExistence type="predicted"/>
<gene>
    <name evidence="2" type="ORF">ATZ35_07370</name>
</gene>
<dbReference type="Proteomes" id="UP000067523">
    <property type="component" value="Chromosome"/>
</dbReference>
<evidence type="ECO:0000256" key="1">
    <source>
        <dbReference type="SAM" id="Phobius"/>
    </source>
</evidence>
<dbReference type="STRING" id="118060.ATZ35_07370"/>
<evidence type="ECO:0008006" key="4">
    <source>
        <dbReference type="Google" id="ProtNLM"/>
    </source>
</evidence>
<dbReference type="KEGG" id="erx:ATZ35_07370"/>